<dbReference type="GO" id="GO:0016301">
    <property type="term" value="F:kinase activity"/>
    <property type="evidence" value="ECO:0007669"/>
    <property type="project" value="UniProtKB-UniRule"/>
</dbReference>
<dbReference type="Proteomes" id="UP000577956">
    <property type="component" value="Unassembled WGS sequence"/>
</dbReference>
<name>A0A7Y9FD12_9CELL</name>
<reference evidence="2 5" key="2">
    <citation type="submission" date="2021-01" db="EMBL/GenBank/DDBJ databases">
        <title>Whole genome shotgun sequence of Cellulomonas oligotrophica NBRC 109435.</title>
        <authorList>
            <person name="Komaki H."/>
            <person name="Tamura T."/>
        </authorList>
    </citation>
    <scope>NUCLEOTIDE SEQUENCE [LARGE SCALE GENOMIC DNA]</scope>
    <source>
        <strain evidence="2 5">NBRC 109435</strain>
    </source>
</reference>
<evidence type="ECO:0000313" key="5">
    <source>
        <dbReference type="Proteomes" id="UP000618382"/>
    </source>
</evidence>
<sequence>MTGHHRKARAGAPAGFFRCEAAGLRWLRVPGGVPVVEVLDVAEDRLDLVRLDEVAPTPRAAAELGARLAVTHDAGADAFGAPPAGWTGDGWFGPLSDPLPMAAAAETSWGRFLADHRLAPVLDRLRGDLDTDDRRAADVLLDRLRAGTWDDADPPARLHGDLWSGNVLWTATGATLIDPAAHGGHRETDLAMLALFGLPHLDVVLDAYTAAHPLTPGWRQRVGLHQLYPVAVHAALFGGGYVGQTRRLLHTWARG</sequence>
<dbReference type="Gene3D" id="1.10.510.10">
    <property type="entry name" value="Transferase(Phosphotransferase) domain 1"/>
    <property type="match status" value="1"/>
</dbReference>
<evidence type="ECO:0000313" key="4">
    <source>
        <dbReference type="Proteomes" id="UP000577956"/>
    </source>
</evidence>
<evidence type="ECO:0000313" key="2">
    <source>
        <dbReference type="EMBL" id="GIG31983.1"/>
    </source>
</evidence>
<evidence type="ECO:0000256" key="1">
    <source>
        <dbReference type="PIRNR" id="PIRNR006221"/>
    </source>
</evidence>
<protein>
    <submittedName>
        <fullName evidence="2">Fructosamine kinase</fullName>
    </submittedName>
    <submittedName>
        <fullName evidence="3">Fructosamine-3-kinase</fullName>
    </submittedName>
</protein>
<accession>A0A7Y9FD12</accession>
<dbReference type="Gene3D" id="3.30.200.20">
    <property type="entry name" value="Phosphorylase Kinase, domain 1"/>
    <property type="match status" value="1"/>
</dbReference>
<reference evidence="3 4" key="1">
    <citation type="submission" date="2020-07" db="EMBL/GenBank/DDBJ databases">
        <title>Sequencing the genomes of 1000 actinobacteria strains.</title>
        <authorList>
            <person name="Klenk H.-P."/>
        </authorList>
    </citation>
    <scope>NUCLEOTIDE SEQUENCE [LARGE SCALE GENOMIC DNA]</scope>
    <source>
        <strain evidence="3 4">DSM 24482</strain>
    </source>
</reference>
<dbReference type="PIRSF" id="PIRSF006221">
    <property type="entry name" value="Ketosamine-3-kinase"/>
    <property type="match status" value="1"/>
</dbReference>
<keyword evidence="1" id="KW-0808">Transferase</keyword>
<dbReference type="InterPro" id="IPR011009">
    <property type="entry name" value="Kinase-like_dom_sf"/>
</dbReference>
<keyword evidence="1 3" id="KW-0418">Kinase</keyword>
<dbReference type="EMBL" id="JACCBK010000001">
    <property type="protein sequence ID" value="NYD84913.1"/>
    <property type="molecule type" value="Genomic_DNA"/>
</dbReference>
<dbReference type="Pfam" id="PF03881">
    <property type="entry name" value="Fructosamin_kin"/>
    <property type="match status" value="1"/>
</dbReference>
<keyword evidence="5" id="KW-1185">Reference proteome</keyword>
<dbReference type="PANTHER" id="PTHR12149:SF8">
    <property type="entry name" value="PROTEIN-RIBULOSAMINE 3-KINASE"/>
    <property type="match status" value="1"/>
</dbReference>
<dbReference type="Proteomes" id="UP000618382">
    <property type="component" value="Unassembled WGS sequence"/>
</dbReference>
<dbReference type="Gene3D" id="1.20.1270.240">
    <property type="match status" value="1"/>
</dbReference>
<dbReference type="PANTHER" id="PTHR12149">
    <property type="entry name" value="FRUCTOSAMINE 3 KINASE-RELATED PROTEIN"/>
    <property type="match status" value="1"/>
</dbReference>
<dbReference type="AlphaFoldDB" id="A0A7Y9FD12"/>
<evidence type="ECO:0000313" key="3">
    <source>
        <dbReference type="EMBL" id="NYD84913.1"/>
    </source>
</evidence>
<comment type="caution">
    <text evidence="3">The sequence shown here is derived from an EMBL/GenBank/DDBJ whole genome shotgun (WGS) entry which is preliminary data.</text>
</comment>
<dbReference type="SUPFAM" id="SSF56112">
    <property type="entry name" value="Protein kinase-like (PK-like)"/>
    <property type="match status" value="1"/>
</dbReference>
<comment type="similarity">
    <text evidence="1">Belongs to the fructosamine kinase family.</text>
</comment>
<dbReference type="InterPro" id="IPR016477">
    <property type="entry name" value="Fructo-/Ketosamine-3-kinase"/>
</dbReference>
<dbReference type="RefSeq" id="WP_140458810.1">
    <property type="nucleotide sequence ID" value="NZ_BAABFI010000003.1"/>
</dbReference>
<proteinExistence type="inferred from homology"/>
<gene>
    <name evidence="3" type="ORF">BKA21_000462</name>
    <name evidence="2" type="ORF">Col01nite_11420</name>
</gene>
<organism evidence="3 4">
    <name type="scientific">Cellulomonas oligotrophica</name>
    <dbReference type="NCBI Taxonomy" id="931536"/>
    <lineage>
        <taxon>Bacteria</taxon>
        <taxon>Bacillati</taxon>
        <taxon>Actinomycetota</taxon>
        <taxon>Actinomycetes</taxon>
        <taxon>Micrococcales</taxon>
        <taxon>Cellulomonadaceae</taxon>
        <taxon>Cellulomonas</taxon>
    </lineage>
</organism>
<dbReference type="EMBL" id="BONN01000002">
    <property type="protein sequence ID" value="GIG31983.1"/>
    <property type="molecule type" value="Genomic_DNA"/>
</dbReference>